<feature type="compositionally biased region" description="Basic and acidic residues" evidence="1">
    <location>
        <begin position="163"/>
        <end position="182"/>
    </location>
</feature>
<organism evidence="2">
    <name type="scientific">uncultured Gemmatimonadota bacterium</name>
    <dbReference type="NCBI Taxonomy" id="203437"/>
    <lineage>
        <taxon>Bacteria</taxon>
        <taxon>Pseudomonadati</taxon>
        <taxon>Gemmatimonadota</taxon>
        <taxon>environmental samples</taxon>
    </lineage>
</organism>
<feature type="non-terminal residue" evidence="2">
    <location>
        <position position="1"/>
    </location>
</feature>
<accession>A0A6J4LVZ6</accession>
<feature type="region of interest" description="Disordered" evidence="1">
    <location>
        <begin position="1"/>
        <end position="192"/>
    </location>
</feature>
<feature type="compositionally biased region" description="Gly residues" evidence="1">
    <location>
        <begin position="38"/>
        <end position="56"/>
    </location>
</feature>
<dbReference type="EC" id="1.14.13.149" evidence="2"/>
<feature type="non-terminal residue" evidence="2">
    <location>
        <position position="313"/>
    </location>
</feature>
<evidence type="ECO:0000256" key="1">
    <source>
        <dbReference type="SAM" id="MobiDB-lite"/>
    </source>
</evidence>
<feature type="region of interest" description="Disordered" evidence="1">
    <location>
        <begin position="286"/>
        <end position="313"/>
    </location>
</feature>
<feature type="compositionally biased region" description="Basic and acidic residues" evidence="1">
    <location>
        <begin position="131"/>
        <end position="143"/>
    </location>
</feature>
<dbReference type="GO" id="GO:0097266">
    <property type="term" value="F:phenylacetyl-CoA 1,2-epoxidase activity"/>
    <property type="evidence" value="ECO:0007669"/>
    <property type="project" value="UniProtKB-EC"/>
</dbReference>
<dbReference type="AlphaFoldDB" id="A0A6J4LVZ6"/>
<gene>
    <name evidence="2" type="ORF">AVDCRST_MAG68-3161</name>
</gene>
<proteinExistence type="predicted"/>
<sequence length="313" mass="32647">GQVYRGRAQGKGPQRLHRRVSGRDDGGVPERADRAAAGAGGHGAGVGAGVLRGGQGRAVHQHDGERHGHHPGRAGARQHRVPPPGRPGDGQGAACVRPPAARVQAPVRLRPPAGELGGAGGGQRPLRPRRDHPAGRRLQEHLVRPAQARAGQGGPGGDLPPAPRRDVDETPLGRRRRGEGLHPARGGLDVPHGGGVVRPAGRHEAPFGPARLQAQGNDQRRAAADVDEVHRAALRVHRHQGARALGRGARALRAGLRLPLRVRRGREALAHGRGRDLVEPGVRALEGPRPREQAVRGVDPGGTRVPEPAGGGV</sequence>
<feature type="compositionally biased region" description="Basic and acidic residues" evidence="1">
    <location>
        <begin position="21"/>
        <end position="34"/>
    </location>
</feature>
<evidence type="ECO:0000313" key="2">
    <source>
        <dbReference type="EMBL" id="CAA9343362.1"/>
    </source>
</evidence>
<reference evidence="2" key="1">
    <citation type="submission" date="2020-02" db="EMBL/GenBank/DDBJ databases">
        <authorList>
            <person name="Meier V. D."/>
        </authorList>
    </citation>
    <scope>NUCLEOTIDE SEQUENCE</scope>
    <source>
        <strain evidence="2">AVDCRST_MAG68</strain>
    </source>
</reference>
<protein>
    <submittedName>
        <fullName evidence="2">1,2-phenylacetyl-CoA epoxidase, subunit A</fullName>
        <ecNumber evidence="2">1.14.13.149</ecNumber>
    </submittedName>
</protein>
<dbReference type="EMBL" id="CADCTW010000150">
    <property type="protein sequence ID" value="CAA9343362.1"/>
    <property type="molecule type" value="Genomic_DNA"/>
</dbReference>
<feature type="compositionally biased region" description="Basic residues" evidence="1">
    <location>
        <begin position="67"/>
        <end position="80"/>
    </location>
</feature>
<keyword evidence="2" id="KW-0560">Oxidoreductase</keyword>
<name>A0A6J4LVZ6_9BACT</name>